<organism evidence="2 3">
    <name type="scientific">Acetobacter malorum DSM 14337</name>
    <dbReference type="NCBI Taxonomy" id="1307910"/>
    <lineage>
        <taxon>Bacteria</taxon>
        <taxon>Pseudomonadati</taxon>
        <taxon>Pseudomonadota</taxon>
        <taxon>Alphaproteobacteria</taxon>
        <taxon>Acetobacterales</taxon>
        <taxon>Acetobacteraceae</taxon>
        <taxon>Acetobacter</taxon>
    </lineage>
</organism>
<keyword evidence="3" id="KW-1185">Reference proteome</keyword>
<evidence type="ECO:0000256" key="1">
    <source>
        <dbReference type="SAM" id="MobiDB-lite"/>
    </source>
</evidence>
<proteinExistence type="predicted"/>
<reference evidence="2" key="1">
    <citation type="submission" date="2013-04" db="EMBL/GenBank/DDBJ databases">
        <title>The genome sequencing project of 58 acetic acid bacteria.</title>
        <authorList>
            <person name="Okamoto-Kainuma A."/>
            <person name="Ishikawa M."/>
            <person name="Umino S."/>
            <person name="Koizumi Y."/>
            <person name="Shiwa Y."/>
            <person name="Yoshikawa H."/>
            <person name="Matsutani M."/>
            <person name="Matsushita K."/>
        </authorList>
    </citation>
    <scope>NUCLEOTIDE SEQUENCE</scope>
    <source>
        <strain evidence="2">DSM 14337</strain>
    </source>
</reference>
<evidence type="ECO:0000313" key="3">
    <source>
        <dbReference type="Proteomes" id="UP001065047"/>
    </source>
</evidence>
<comment type="caution">
    <text evidence="2">The sequence shown here is derived from an EMBL/GenBank/DDBJ whole genome shotgun (WGS) entry which is preliminary data.</text>
</comment>
<name>A0ABQ0PPN4_9PROT</name>
<feature type="compositionally biased region" description="Basic residues" evidence="1">
    <location>
        <begin position="105"/>
        <end position="128"/>
    </location>
</feature>
<dbReference type="Proteomes" id="UP001065047">
    <property type="component" value="Unassembled WGS sequence"/>
</dbReference>
<feature type="region of interest" description="Disordered" evidence="1">
    <location>
        <begin position="100"/>
        <end position="134"/>
    </location>
</feature>
<gene>
    <name evidence="2" type="ORF">AA14337_0869</name>
</gene>
<evidence type="ECO:0000313" key="2">
    <source>
        <dbReference type="EMBL" id="GBQ77607.1"/>
    </source>
</evidence>
<dbReference type="EMBL" id="BAPF01000010">
    <property type="protein sequence ID" value="GBQ77607.1"/>
    <property type="molecule type" value="Genomic_DNA"/>
</dbReference>
<accession>A0ABQ0PPN4</accession>
<protein>
    <submittedName>
        <fullName evidence="2">Uncharacterized protein</fullName>
    </submittedName>
</protein>
<sequence length="134" mass="15286">MRRIPGKQRRQWLPVLYMLTRHDIQRHDAPGDGCQNGHLPGRFRYNGTGDRQGILRDNNLYGLNLQPLPQGRALRHGPAAILPYDKRCFLRPCRGICQTQDSTKKAKHATTRTQLRGKHPSGSHHATLHGRSEK</sequence>